<organism evidence="2 3">
    <name type="scientific">Triticum urartu</name>
    <name type="common">Red wild einkorn</name>
    <name type="synonym">Crithodium urartu</name>
    <dbReference type="NCBI Taxonomy" id="4572"/>
    <lineage>
        <taxon>Eukaryota</taxon>
        <taxon>Viridiplantae</taxon>
        <taxon>Streptophyta</taxon>
        <taxon>Embryophyta</taxon>
        <taxon>Tracheophyta</taxon>
        <taxon>Spermatophyta</taxon>
        <taxon>Magnoliopsida</taxon>
        <taxon>Liliopsida</taxon>
        <taxon>Poales</taxon>
        <taxon>Poaceae</taxon>
        <taxon>BOP clade</taxon>
        <taxon>Pooideae</taxon>
        <taxon>Triticodae</taxon>
        <taxon>Triticeae</taxon>
        <taxon>Triticinae</taxon>
        <taxon>Triticum</taxon>
    </lineage>
</organism>
<dbReference type="EnsemblPlants" id="TuG1812G0500001532.01.T01">
    <property type="protein sequence ID" value="TuG1812G0500001532.01.T01"/>
    <property type="gene ID" value="TuG1812G0500001532.01"/>
</dbReference>
<evidence type="ECO:0000256" key="1">
    <source>
        <dbReference type="SAM" id="MobiDB-lite"/>
    </source>
</evidence>
<evidence type="ECO:0000313" key="2">
    <source>
        <dbReference type="EnsemblPlants" id="TuG1812G0500001532.01.T01"/>
    </source>
</evidence>
<feature type="region of interest" description="Disordered" evidence="1">
    <location>
        <begin position="1"/>
        <end position="21"/>
    </location>
</feature>
<proteinExistence type="predicted"/>
<reference evidence="3" key="1">
    <citation type="journal article" date="2013" name="Nature">
        <title>Draft genome of the wheat A-genome progenitor Triticum urartu.</title>
        <authorList>
            <person name="Ling H.Q."/>
            <person name="Zhao S."/>
            <person name="Liu D."/>
            <person name="Wang J."/>
            <person name="Sun H."/>
            <person name="Zhang C."/>
            <person name="Fan H."/>
            <person name="Li D."/>
            <person name="Dong L."/>
            <person name="Tao Y."/>
            <person name="Gao C."/>
            <person name="Wu H."/>
            <person name="Li Y."/>
            <person name="Cui Y."/>
            <person name="Guo X."/>
            <person name="Zheng S."/>
            <person name="Wang B."/>
            <person name="Yu K."/>
            <person name="Liang Q."/>
            <person name="Yang W."/>
            <person name="Lou X."/>
            <person name="Chen J."/>
            <person name="Feng M."/>
            <person name="Jian J."/>
            <person name="Zhang X."/>
            <person name="Luo G."/>
            <person name="Jiang Y."/>
            <person name="Liu J."/>
            <person name="Wang Z."/>
            <person name="Sha Y."/>
            <person name="Zhang B."/>
            <person name="Wu H."/>
            <person name="Tang D."/>
            <person name="Shen Q."/>
            <person name="Xue P."/>
            <person name="Zou S."/>
            <person name="Wang X."/>
            <person name="Liu X."/>
            <person name="Wang F."/>
            <person name="Yang Y."/>
            <person name="An X."/>
            <person name="Dong Z."/>
            <person name="Zhang K."/>
            <person name="Zhang X."/>
            <person name="Luo M.C."/>
            <person name="Dvorak J."/>
            <person name="Tong Y."/>
            <person name="Wang J."/>
            <person name="Yang H."/>
            <person name="Li Z."/>
            <person name="Wang D."/>
            <person name="Zhang A."/>
            <person name="Wang J."/>
        </authorList>
    </citation>
    <scope>NUCLEOTIDE SEQUENCE</scope>
    <source>
        <strain evidence="3">cv. G1812</strain>
    </source>
</reference>
<dbReference type="Gramene" id="TuG1812G0500001532.01.T01">
    <property type="protein sequence ID" value="TuG1812G0500001532.01.T01"/>
    <property type="gene ID" value="TuG1812G0500001532.01"/>
</dbReference>
<dbReference type="Proteomes" id="UP000015106">
    <property type="component" value="Chromosome 5"/>
</dbReference>
<reference evidence="2" key="2">
    <citation type="submission" date="2018-03" db="EMBL/GenBank/DDBJ databases">
        <title>The Triticum urartu genome reveals the dynamic nature of wheat genome evolution.</title>
        <authorList>
            <person name="Ling H."/>
            <person name="Ma B."/>
            <person name="Shi X."/>
            <person name="Liu H."/>
            <person name="Dong L."/>
            <person name="Sun H."/>
            <person name="Cao Y."/>
            <person name="Gao Q."/>
            <person name="Zheng S."/>
            <person name="Li Y."/>
            <person name="Yu Y."/>
            <person name="Du H."/>
            <person name="Qi M."/>
            <person name="Li Y."/>
            <person name="Yu H."/>
            <person name="Cui Y."/>
            <person name="Wang N."/>
            <person name="Chen C."/>
            <person name="Wu H."/>
            <person name="Zhao Y."/>
            <person name="Zhang J."/>
            <person name="Li Y."/>
            <person name="Zhou W."/>
            <person name="Zhang B."/>
            <person name="Hu W."/>
            <person name="Eijk M."/>
            <person name="Tang J."/>
            <person name="Witsenboer H."/>
            <person name="Zhao S."/>
            <person name="Li Z."/>
            <person name="Zhang A."/>
            <person name="Wang D."/>
            <person name="Liang C."/>
        </authorList>
    </citation>
    <scope>NUCLEOTIDE SEQUENCE [LARGE SCALE GENOMIC DNA]</scope>
    <source>
        <strain evidence="2">cv. G1812</strain>
    </source>
</reference>
<name>A0A8R7QAV0_TRIUA</name>
<protein>
    <submittedName>
        <fullName evidence="2">Uncharacterized protein</fullName>
    </submittedName>
</protein>
<keyword evidence="3" id="KW-1185">Reference proteome</keyword>
<evidence type="ECO:0000313" key="3">
    <source>
        <dbReference type="Proteomes" id="UP000015106"/>
    </source>
</evidence>
<dbReference type="AlphaFoldDB" id="A0A8R7QAV0"/>
<sequence>LSSPESISSFPSSSRPRSDQEAAHDPIPWFLIRLGLPRLHARLTRWSSPEVTHLMMFTARRGNNQRPRKCGHTRGRFSRLQKSGDARSAAPTHVCVVGGLAKICILHIFKYCSSMLIRLKASANVTRQVEY</sequence>
<accession>A0A8R7QAV0</accession>
<feature type="compositionally biased region" description="Low complexity" evidence="1">
    <location>
        <begin position="1"/>
        <end position="15"/>
    </location>
</feature>
<reference evidence="2" key="3">
    <citation type="submission" date="2022-06" db="UniProtKB">
        <authorList>
            <consortium name="EnsemblPlants"/>
        </authorList>
    </citation>
    <scope>IDENTIFICATION</scope>
</reference>